<evidence type="ECO:0000256" key="1">
    <source>
        <dbReference type="SAM" id="Phobius"/>
    </source>
</evidence>
<organism evidence="2 3">
    <name type="scientific">Bursaphelenchus okinawaensis</name>
    <dbReference type="NCBI Taxonomy" id="465554"/>
    <lineage>
        <taxon>Eukaryota</taxon>
        <taxon>Metazoa</taxon>
        <taxon>Ecdysozoa</taxon>
        <taxon>Nematoda</taxon>
        <taxon>Chromadorea</taxon>
        <taxon>Rhabditida</taxon>
        <taxon>Tylenchina</taxon>
        <taxon>Tylenchomorpha</taxon>
        <taxon>Aphelenchoidea</taxon>
        <taxon>Aphelenchoididae</taxon>
        <taxon>Bursaphelenchus</taxon>
    </lineage>
</organism>
<proteinExistence type="predicted"/>
<sequence>MFSKSTTSTNTNFSLCHSTSTLQPSNLFKVLILSMILPLSTAFVHDYPTEYYHQVAADPSDPCHFPVPDLQDLPAMCRYEYHQVPFICDPTAMLSRTEAQLLEKMFDDVAVSGCLNCQRSPRGCISDTTTDLRVSVIIVPMSNVQKIELCVLGRSLNTHIGKPEALNAYVDFVYRRWSESSCTADLTILYLKTLETPLRNGGITVSGPMVVRLFRNRLAELSHLQNVRHVTTDHTLLEVLSSELNQSFALAKAQERFQAYGNKRSKSFGGVPLWAYGICGGLLALVVVTLYFGNCITKRLNLKAQQKKSMNNRNQNQTNAQQATNDRWRAGFGGGLISQGGASVQNNNPSAMSNMGVNNTKSSMMFRQFSNANAKKQRAKAAALVQKI</sequence>
<evidence type="ECO:0000313" key="2">
    <source>
        <dbReference type="EMBL" id="CAD5210432.1"/>
    </source>
</evidence>
<protein>
    <submittedName>
        <fullName evidence="2">Uncharacterized protein</fullName>
    </submittedName>
</protein>
<keyword evidence="1" id="KW-0472">Membrane</keyword>
<comment type="caution">
    <text evidence="2">The sequence shown here is derived from an EMBL/GenBank/DDBJ whole genome shotgun (WGS) entry which is preliminary data.</text>
</comment>
<keyword evidence="1" id="KW-0812">Transmembrane</keyword>
<accession>A0A811K503</accession>
<dbReference type="Proteomes" id="UP000614601">
    <property type="component" value="Unassembled WGS sequence"/>
</dbReference>
<feature type="transmembrane region" description="Helical" evidence="1">
    <location>
        <begin position="273"/>
        <end position="293"/>
    </location>
</feature>
<dbReference type="EMBL" id="CAJFCW020000002">
    <property type="protein sequence ID" value="CAG9091350.1"/>
    <property type="molecule type" value="Genomic_DNA"/>
</dbReference>
<reference evidence="2" key="1">
    <citation type="submission" date="2020-09" db="EMBL/GenBank/DDBJ databases">
        <authorList>
            <person name="Kikuchi T."/>
        </authorList>
    </citation>
    <scope>NUCLEOTIDE SEQUENCE</scope>
    <source>
        <strain evidence="2">SH1</strain>
    </source>
</reference>
<evidence type="ECO:0000313" key="3">
    <source>
        <dbReference type="Proteomes" id="UP000614601"/>
    </source>
</evidence>
<dbReference type="EMBL" id="CAJFDH010000002">
    <property type="protein sequence ID" value="CAD5210432.1"/>
    <property type="molecule type" value="Genomic_DNA"/>
</dbReference>
<dbReference type="OrthoDB" id="5869822at2759"/>
<dbReference type="AlphaFoldDB" id="A0A811K503"/>
<keyword evidence="1" id="KW-1133">Transmembrane helix</keyword>
<gene>
    <name evidence="2" type="ORF">BOKJ2_LOCUS3191</name>
</gene>
<dbReference type="Proteomes" id="UP000783686">
    <property type="component" value="Unassembled WGS sequence"/>
</dbReference>
<name>A0A811K503_9BILA</name>
<keyword evidence="3" id="KW-1185">Reference proteome</keyword>